<keyword evidence="2" id="KW-0812">Transmembrane</keyword>
<proteinExistence type="predicted"/>
<sequence>MGCSVIAALLQYFFLAMFCIMLALGIDLAIAVLDVSSSRSSSGLLLLLGWGLPAAIVGITLLSTNVGGYGDETLSGIRGMCALLPTLGLTWVFGVLSLGGAAVVFQYLFAIFNSLQIDSERSEAVLSAARVTSSINNVYGGNSS</sequence>
<dbReference type="PROSITE" id="PS50261">
    <property type="entry name" value="G_PROTEIN_RECEP_F2_4"/>
    <property type="match status" value="1"/>
</dbReference>
<dbReference type="Gene3D" id="1.20.1070.10">
    <property type="entry name" value="Rhodopsin 7-helix transmembrane proteins"/>
    <property type="match status" value="2"/>
</dbReference>
<protein>
    <submittedName>
        <fullName evidence="6">Latrophilin-3</fullName>
    </submittedName>
</protein>
<evidence type="ECO:0000256" key="1">
    <source>
        <dbReference type="ARBA" id="ARBA00004141"/>
    </source>
</evidence>
<evidence type="ECO:0000256" key="4">
    <source>
        <dbReference type="ARBA" id="ARBA00023136"/>
    </source>
</evidence>
<evidence type="ECO:0000313" key="6">
    <source>
        <dbReference type="EMBL" id="EKC32022.1"/>
    </source>
</evidence>
<dbReference type="InterPro" id="IPR000832">
    <property type="entry name" value="GPCR_2_secretin-like"/>
</dbReference>
<organism evidence="6">
    <name type="scientific">Magallana gigas</name>
    <name type="common">Pacific oyster</name>
    <name type="synonym">Crassostrea gigas</name>
    <dbReference type="NCBI Taxonomy" id="29159"/>
    <lineage>
        <taxon>Eukaryota</taxon>
        <taxon>Metazoa</taxon>
        <taxon>Spiralia</taxon>
        <taxon>Lophotrochozoa</taxon>
        <taxon>Mollusca</taxon>
        <taxon>Bivalvia</taxon>
        <taxon>Autobranchia</taxon>
        <taxon>Pteriomorphia</taxon>
        <taxon>Ostreida</taxon>
        <taxon>Ostreoidea</taxon>
        <taxon>Ostreidae</taxon>
        <taxon>Magallana</taxon>
    </lineage>
</organism>
<dbReference type="AlphaFoldDB" id="K1Q5Z0"/>
<dbReference type="GO" id="GO:0004930">
    <property type="term" value="F:G protein-coupled receptor activity"/>
    <property type="evidence" value="ECO:0007669"/>
    <property type="project" value="InterPro"/>
</dbReference>
<gene>
    <name evidence="6" type="ORF">CGI_10005787</name>
</gene>
<dbReference type="EMBL" id="JH816770">
    <property type="protein sequence ID" value="EKC32022.1"/>
    <property type="molecule type" value="Genomic_DNA"/>
</dbReference>
<comment type="subcellular location">
    <subcellularLocation>
        <location evidence="1">Membrane</location>
        <topology evidence="1">Multi-pass membrane protein</topology>
    </subcellularLocation>
</comment>
<reference evidence="6" key="1">
    <citation type="journal article" date="2012" name="Nature">
        <title>The oyster genome reveals stress adaptation and complexity of shell formation.</title>
        <authorList>
            <person name="Zhang G."/>
            <person name="Fang X."/>
            <person name="Guo X."/>
            <person name="Li L."/>
            <person name="Luo R."/>
            <person name="Xu F."/>
            <person name="Yang P."/>
            <person name="Zhang L."/>
            <person name="Wang X."/>
            <person name="Qi H."/>
            <person name="Xiong Z."/>
            <person name="Que H."/>
            <person name="Xie Y."/>
            <person name="Holland P.W."/>
            <person name="Paps J."/>
            <person name="Zhu Y."/>
            <person name="Wu F."/>
            <person name="Chen Y."/>
            <person name="Wang J."/>
            <person name="Peng C."/>
            <person name="Meng J."/>
            <person name="Yang L."/>
            <person name="Liu J."/>
            <person name="Wen B."/>
            <person name="Zhang N."/>
            <person name="Huang Z."/>
            <person name="Zhu Q."/>
            <person name="Feng Y."/>
            <person name="Mount A."/>
            <person name="Hedgecock D."/>
            <person name="Xu Z."/>
            <person name="Liu Y."/>
            <person name="Domazet-Loso T."/>
            <person name="Du Y."/>
            <person name="Sun X."/>
            <person name="Zhang S."/>
            <person name="Liu B."/>
            <person name="Cheng P."/>
            <person name="Jiang X."/>
            <person name="Li J."/>
            <person name="Fan D."/>
            <person name="Wang W."/>
            <person name="Fu W."/>
            <person name="Wang T."/>
            <person name="Wang B."/>
            <person name="Zhang J."/>
            <person name="Peng Z."/>
            <person name="Li Y."/>
            <person name="Li N."/>
            <person name="Wang J."/>
            <person name="Chen M."/>
            <person name="He Y."/>
            <person name="Tan F."/>
            <person name="Song X."/>
            <person name="Zheng Q."/>
            <person name="Huang R."/>
            <person name="Yang H."/>
            <person name="Du X."/>
            <person name="Chen L."/>
            <person name="Yang M."/>
            <person name="Gaffney P.M."/>
            <person name="Wang S."/>
            <person name="Luo L."/>
            <person name="She Z."/>
            <person name="Ming Y."/>
            <person name="Huang W."/>
            <person name="Zhang S."/>
            <person name="Huang B."/>
            <person name="Zhang Y."/>
            <person name="Qu T."/>
            <person name="Ni P."/>
            <person name="Miao G."/>
            <person name="Wang J."/>
            <person name="Wang Q."/>
            <person name="Steinberg C.E."/>
            <person name="Wang H."/>
            <person name="Li N."/>
            <person name="Qian L."/>
            <person name="Zhang G."/>
            <person name="Li Y."/>
            <person name="Yang H."/>
            <person name="Liu X."/>
            <person name="Wang J."/>
            <person name="Yin Y."/>
            <person name="Wang J."/>
        </authorList>
    </citation>
    <scope>NUCLEOTIDE SEQUENCE [LARGE SCALE GENOMIC DNA]</scope>
    <source>
        <strain evidence="6">05x7-T-G4-1.051#20</strain>
    </source>
</reference>
<evidence type="ECO:0000256" key="3">
    <source>
        <dbReference type="ARBA" id="ARBA00022989"/>
    </source>
</evidence>
<dbReference type="PANTHER" id="PTHR12011">
    <property type="entry name" value="ADHESION G-PROTEIN COUPLED RECEPTOR"/>
    <property type="match status" value="1"/>
</dbReference>
<keyword evidence="4" id="KW-0472">Membrane</keyword>
<dbReference type="GO" id="GO:0005886">
    <property type="term" value="C:plasma membrane"/>
    <property type="evidence" value="ECO:0007669"/>
    <property type="project" value="TreeGrafter"/>
</dbReference>
<dbReference type="Pfam" id="PF00002">
    <property type="entry name" value="7tm_2"/>
    <property type="match status" value="2"/>
</dbReference>
<feature type="domain" description="G-protein coupled receptors family 2 profile 2" evidence="5">
    <location>
        <begin position="1"/>
        <end position="81"/>
    </location>
</feature>
<dbReference type="PANTHER" id="PTHR12011:SF347">
    <property type="entry name" value="FI21270P1-RELATED"/>
    <property type="match status" value="1"/>
</dbReference>
<dbReference type="HOGENOM" id="CLU_1798346_0_0_1"/>
<evidence type="ECO:0000256" key="2">
    <source>
        <dbReference type="ARBA" id="ARBA00022692"/>
    </source>
</evidence>
<keyword evidence="3" id="KW-1133">Transmembrane helix</keyword>
<name>K1Q5Z0_MAGGI</name>
<accession>K1Q5Z0</accession>
<dbReference type="InterPro" id="IPR017981">
    <property type="entry name" value="GPCR_2-like_7TM"/>
</dbReference>
<dbReference type="InParanoid" id="K1Q5Z0"/>
<dbReference type="GO" id="GO:0007166">
    <property type="term" value="P:cell surface receptor signaling pathway"/>
    <property type="evidence" value="ECO:0007669"/>
    <property type="project" value="InterPro"/>
</dbReference>
<evidence type="ECO:0000259" key="5">
    <source>
        <dbReference type="PROSITE" id="PS50261"/>
    </source>
</evidence>